<evidence type="ECO:0000313" key="5">
    <source>
        <dbReference type="Proteomes" id="UP000245793"/>
    </source>
</evidence>
<evidence type="ECO:0000259" key="3">
    <source>
        <dbReference type="PROSITE" id="PS50977"/>
    </source>
</evidence>
<protein>
    <submittedName>
        <fullName evidence="4">TetR family transcriptional regulator</fullName>
    </submittedName>
</protein>
<name>A0A2U1E396_9FIRM</name>
<accession>A0A2U1E396</accession>
<evidence type="ECO:0000313" key="4">
    <source>
        <dbReference type="EMBL" id="PVY94391.1"/>
    </source>
</evidence>
<dbReference type="RefSeq" id="WP_116480170.1">
    <property type="nucleotide sequence ID" value="NZ_QEKV01000005.1"/>
</dbReference>
<dbReference type="InterPro" id="IPR009057">
    <property type="entry name" value="Homeodomain-like_sf"/>
</dbReference>
<dbReference type="EMBL" id="QEKV01000005">
    <property type="protein sequence ID" value="PVY94391.1"/>
    <property type="molecule type" value="Genomic_DNA"/>
</dbReference>
<dbReference type="InterPro" id="IPR001647">
    <property type="entry name" value="HTH_TetR"/>
</dbReference>
<proteinExistence type="predicted"/>
<dbReference type="Gene3D" id="1.10.357.10">
    <property type="entry name" value="Tetracycline Repressor, domain 2"/>
    <property type="match status" value="1"/>
</dbReference>
<dbReference type="SUPFAM" id="SSF46689">
    <property type="entry name" value="Homeodomain-like"/>
    <property type="match status" value="1"/>
</dbReference>
<evidence type="ECO:0000256" key="2">
    <source>
        <dbReference type="PROSITE-ProRule" id="PRU00335"/>
    </source>
</evidence>
<organism evidence="4 5">
    <name type="scientific">Ezakiella coagulans</name>
    <dbReference type="NCBI Taxonomy" id="46507"/>
    <lineage>
        <taxon>Bacteria</taxon>
        <taxon>Bacillati</taxon>
        <taxon>Bacillota</taxon>
        <taxon>Tissierellia</taxon>
        <taxon>Ezakiella</taxon>
    </lineage>
</organism>
<evidence type="ECO:0000256" key="1">
    <source>
        <dbReference type="ARBA" id="ARBA00023125"/>
    </source>
</evidence>
<comment type="caution">
    <text evidence="4">The sequence shown here is derived from an EMBL/GenBank/DDBJ whole genome shotgun (WGS) entry which is preliminary data.</text>
</comment>
<sequence>MAVIDFNKKHLTPHRRNIITSFVDCARRIIAEEGIESVTIKKLGECTDLNPATIYNYFDNVDHLLYFAKLDIFDDFNNDLANWVKEGDDPLMVYKKVWRAFTKHAFDNAAKYREVLFSQLAKEHPDYLYQYRKIFPIVNNGFPAYLEKVLLSKTMEEKLKVLIEVAKYVGYFDEKSAKQTNDMSLYIFEGLLDRVADGKVDKYEAYDNFCDYLEIIVESLKLK</sequence>
<dbReference type="Pfam" id="PF00440">
    <property type="entry name" value="TetR_N"/>
    <property type="match status" value="1"/>
</dbReference>
<keyword evidence="5" id="KW-1185">Reference proteome</keyword>
<dbReference type="Proteomes" id="UP000245793">
    <property type="component" value="Unassembled WGS sequence"/>
</dbReference>
<feature type="domain" description="HTH tetR-type" evidence="3">
    <location>
        <begin position="16"/>
        <end position="76"/>
    </location>
</feature>
<gene>
    <name evidence="4" type="ORF">C7381_10597</name>
</gene>
<dbReference type="AlphaFoldDB" id="A0A2U1E396"/>
<dbReference type="PROSITE" id="PS50977">
    <property type="entry name" value="HTH_TETR_2"/>
    <property type="match status" value="1"/>
</dbReference>
<dbReference type="GO" id="GO:0003677">
    <property type="term" value="F:DNA binding"/>
    <property type="evidence" value="ECO:0007669"/>
    <property type="project" value="UniProtKB-UniRule"/>
</dbReference>
<feature type="DNA-binding region" description="H-T-H motif" evidence="2">
    <location>
        <begin position="39"/>
        <end position="58"/>
    </location>
</feature>
<reference evidence="4 5" key="1">
    <citation type="submission" date="2018-04" db="EMBL/GenBank/DDBJ databases">
        <title>Genomic Encyclopedia of Type Strains, Phase IV (KMG-IV): sequencing the most valuable type-strain genomes for metagenomic binning, comparative biology and taxonomic classification.</title>
        <authorList>
            <person name="Goeker M."/>
        </authorList>
    </citation>
    <scope>NUCLEOTIDE SEQUENCE [LARGE SCALE GENOMIC DNA]</scope>
    <source>
        <strain evidence="4 5">DSM 20705</strain>
    </source>
</reference>
<keyword evidence="1 2" id="KW-0238">DNA-binding</keyword>